<reference evidence="1 2" key="1">
    <citation type="submission" date="2024-01" db="EMBL/GenBank/DDBJ databases">
        <title>The genomes of 5 underutilized Papilionoideae crops provide insights into root nodulation and disease resistanc.</title>
        <authorList>
            <person name="Jiang F."/>
        </authorList>
    </citation>
    <scope>NUCLEOTIDE SEQUENCE [LARGE SCALE GENOMIC DNA]</scope>
    <source>
        <strain evidence="1">JINMINGXINNONG_FW02</strain>
        <tissue evidence="1">Leaves</tissue>
    </source>
</reference>
<proteinExistence type="predicted"/>
<sequence length="80" mass="8834">MHKLNLLVRGDSGSRIADDKLIQFIHAQVSEYGLMLIGNEAEMQHGKHLKNKRYSTADHAYSTFKSDTTSGAVGRKGSSK</sequence>
<dbReference type="AlphaFoldDB" id="A0AAN9M6N2"/>
<dbReference type="EMBL" id="JAYMYR010000008">
    <property type="protein sequence ID" value="KAK7347184.1"/>
    <property type="molecule type" value="Genomic_DNA"/>
</dbReference>
<evidence type="ECO:0000313" key="2">
    <source>
        <dbReference type="Proteomes" id="UP001374584"/>
    </source>
</evidence>
<keyword evidence="2" id="KW-1185">Reference proteome</keyword>
<evidence type="ECO:0000313" key="1">
    <source>
        <dbReference type="EMBL" id="KAK7347184.1"/>
    </source>
</evidence>
<gene>
    <name evidence="1" type="ORF">VNO80_21711</name>
</gene>
<dbReference type="Proteomes" id="UP001374584">
    <property type="component" value="Unassembled WGS sequence"/>
</dbReference>
<accession>A0AAN9M6N2</accession>
<name>A0AAN9M6N2_PHACN</name>
<comment type="caution">
    <text evidence="1">The sequence shown here is derived from an EMBL/GenBank/DDBJ whole genome shotgun (WGS) entry which is preliminary data.</text>
</comment>
<protein>
    <submittedName>
        <fullName evidence="1">Uncharacterized protein</fullName>
    </submittedName>
</protein>
<organism evidence="1 2">
    <name type="scientific">Phaseolus coccineus</name>
    <name type="common">Scarlet runner bean</name>
    <name type="synonym">Phaseolus multiflorus</name>
    <dbReference type="NCBI Taxonomy" id="3886"/>
    <lineage>
        <taxon>Eukaryota</taxon>
        <taxon>Viridiplantae</taxon>
        <taxon>Streptophyta</taxon>
        <taxon>Embryophyta</taxon>
        <taxon>Tracheophyta</taxon>
        <taxon>Spermatophyta</taxon>
        <taxon>Magnoliopsida</taxon>
        <taxon>eudicotyledons</taxon>
        <taxon>Gunneridae</taxon>
        <taxon>Pentapetalae</taxon>
        <taxon>rosids</taxon>
        <taxon>fabids</taxon>
        <taxon>Fabales</taxon>
        <taxon>Fabaceae</taxon>
        <taxon>Papilionoideae</taxon>
        <taxon>50 kb inversion clade</taxon>
        <taxon>NPAAA clade</taxon>
        <taxon>indigoferoid/millettioid clade</taxon>
        <taxon>Phaseoleae</taxon>
        <taxon>Phaseolus</taxon>
    </lineage>
</organism>